<evidence type="ECO:0000313" key="1">
    <source>
        <dbReference type="EMBL" id="MPC76254.1"/>
    </source>
</evidence>
<dbReference type="Proteomes" id="UP000324222">
    <property type="component" value="Unassembled WGS sequence"/>
</dbReference>
<dbReference type="AlphaFoldDB" id="A0A5B7I616"/>
<sequence length="73" mass="8908">MPRDWTNGAMQVEGRDYEEVRGMNGPHLRDERYKSTRHTPDIWDENVTNGEIERVMRWTTTRRERRGKIMRVF</sequence>
<dbReference type="EMBL" id="VSRR010042943">
    <property type="protein sequence ID" value="MPC76254.1"/>
    <property type="molecule type" value="Genomic_DNA"/>
</dbReference>
<reference evidence="1 2" key="1">
    <citation type="submission" date="2019-05" db="EMBL/GenBank/DDBJ databases">
        <title>Another draft genome of Portunus trituberculatus and its Hox gene families provides insights of decapod evolution.</title>
        <authorList>
            <person name="Jeong J.-H."/>
            <person name="Song I."/>
            <person name="Kim S."/>
            <person name="Choi T."/>
            <person name="Kim D."/>
            <person name="Ryu S."/>
            <person name="Kim W."/>
        </authorList>
    </citation>
    <scope>NUCLEOTIDE SEQUENCE [LARGE SCALE GENOMIC DNA]</scope>
    <source>
        <tissue evidence="1">Muscle</tissue>
    </source>
</reference>
<evidence type="ECO:0000313" key="2">
    <source>
        <dbReference type="Proteomes" id="UP000324222"/>
    </source>
</evidence>
<comment type="caution">
    <text evidence="1">The sequence shown here is derived from an EMBL/GenBank/DDBJ whole genome shotgun (WGS) entry which is preliminary data.</text>
</comment>
<accession>A0A5B7I616</accession>
<name>A0A5B7I616_PORTR</name>
<keyword evidence="2" id="KW-1185">Reference proteome</keyword>
<proteinExistence type="predicted"/>
<organism evidence="1 2">
    <name type="scientific">Portunus trituberculatus</name>
    <name type="common">Swimming crab</name>
    <name type="synonym">Neptunus trituberculatus</name>
    <dbReference type="NCBI Taxonomy" id="210409"/>
    <lineage>
        <taxon>Eukaryota</taxon>
        <taxon>Metazoa</taxon>
        <taxon>Ecdysozoa</taxon>
        <taxon>Arthropoda</taxon>
        <taxon>Crustacea</taxon>
        <taxon>Multicrustacea</taxon>
        <taxon>Malacostraca</taxon>
        <taxon>Eumalacostraca</taxon>
        <taxon>Eucarida</taxon>
        <taxon>Decapoda</taxon>
        <taxon>Pleocyemata</taxon>
        <taxon>Brachyura</taxon>
        <taxon>Eubrachyura</taxon>
        <taxon>Portunoidea</taxon>
        <taxon>Portunidae</taxon>
        <taxon>Portuninae</taxon>
        <taxon>Portunus</taxon>
    </lineage>
</organism>
<gene>
    <name evidence="1" type="ORF">E2C01_070660</name>
</gene>
<protein>
    <submittedName>
        <fullName evidence="1">Uncharacterized protein</fullName>
    </submittedName>
</protein>